<proteinExistence type="predicted"/>
<keyword evidence="1" id="KW-0472">Membrane</keyword>
<evidence type="ECO:0000313" key="4">
    <source>
        <dbReference type="Proteomes" id="UP000289340"/>
    </source>
</evidence>
<evidence type="ECO:0000313" key="3">
    <source>
        <dbReference type="EMBL" id="RZB65141.1"/>
    </source>
</evidence>
<gene>
    <name evidence="3" type="ORF">D0Y65_041263</name>
</gene>
<comment type="caution">
    <text evidence="3">The sequence shown here is derived from an EMBL/GenBank/DDBJ whole genome shotgun (WGS) entry which is preliminary data.</text>
</comment>
<keyword evidence="1" id="KW-0812">Transmembrane</keyword>
<dbReference type="EMBL" id="QZWG01000015">
    <property type="protein sequence ID" value="RZB65140.1"/>
    <property type="molecule type" value="Genomic_DNA"/>
</dbReference>
<protein>
    <submittedName>
        <fullName evidence="2">Protein PECTIC ARABINOGALACTAN SYNTHESIS-RELATED isoform A</fullName>
    </submittedName>
    <submittedName>
        <fullName evidence="3">Protein PECTIC ARABINOGALACTAN SYNTHESIS-RELATED isoform B</fullName>
    </submittedName>
</protein>
<evidence type="ECO:0000313" key="2">
    <source>
        <dbReference type="EMBL" id="RZB65140.1"/>
    </source>
</evidence>
<evidence type="ECO:0000256" key="1">
    <source>
        <dbReference type="SAM" id="Phobius"/>
    </source>
</evidence>
<name>A0A445GV15_GLYSO</name>
<keyword evidence="1" id="KW-1133">Transmembrane helix</keyword>
<dbReference type="Proteomes" id="UP000289340">
    <property type="component" value="Chromosome 15"/>
</dbReference>
<organism evidence="3 4">
    <name type="scientific">Glycine soja</name>
    <name type="common">Wild soybean</name>
    <dbReference type="NCBI Taxonomy" id="3848"/>
    <lineage>
        <taxon>Eukaryota</taxon>
        <taxon>Viridiplantae</taxon>
        <taxon>Streptophyta</taxon>
        <taxon>Embryophyta</taxon>
        <taxon>Tracheophyta</taxon>
        <taxon>Spermatophyta</taxon>
        <taxon>Magnoliopsida</taxon>
        <taxon>eudicotyledons</taxon>
        <taxon>Gunneridae</taxon>
        <taxon>Pentapetalae</taxon>
        <taxon>rosids</taxon>
        <taxon>fabids</taxon>
        <taxon>Fabales</taxon>
        <taxon>Fabaceae</taxon>
        <taxon>Papilionoideae</taxon>
        <taxon>50 kb inversion clade</taxon>
        <taxon>NPAAA clade</taxon>
        <taxon>indigoferoid/millettioid clade</taxon>
        <taxon>Phaseoleae</taxon>
        <taxon>Glycine</taxon>
        <taxon>Glycine subgen. Soja</taxon>
    </lineage>
</organism>
<keyword evidence="4" id="KW-1185">Reference proteome</keyword>
<reference evidence="3 4" key="1">
    <citation type="submission" date="2018-09" db="EMBL/GenBank/DDBJ databases">
        <title>A high-quality reference genome of wild soybean provides a powerful tool to mine soybean genomes.</title>
        <authorList>
            <person name="Xie M."/>
            <person name="Chung C.Y.L."/>
            <person name="Li M.-W."/>
            <person name="Wong F.-L."/>
            <person name="Chan T.-F."/>
            <person name="Lam H.-M."/>
        </authorList>
    </citation>
    <scope>NUCLEOTIDE SEQUENCE [LARGE SCALE GENOMIC DNA]</scope>
    <source>
        <strain evidence="4">cv. W05</strain>
        <tissue evidence="3">Hypocotyl of etiolated seedlings</tissue>
    </source>
</reference>
<feature type="transmembrane region" description="Helical" evidence="1">
    <location>
        <begin position="29"/>
        <end position="49"/>
    </location>
</feature>
<dbReference type="AlphaFoldDB" id="A0A445GV15"/>
<accession>A0A445GV15</accession>
<dbReference type="Gramene" id="XM_028347283.1">
    <property type="protein sequence ID" value="XP_028203084.1"/>
    <property type="gene ID" value="LOC114387152"/>
</dbReference>
<dbReference type="EMBL" id="QZWG01000015">
    <property type="protein sequence ID" value="RZB65141.1"/>
    <property type="molecule type" value="Genomic_DNA"/>
</dbReference>
<sequence>MNMPAPTLQRGLCSFFTDDSRVLPHNSRISLAFTLLLLLVGLVSLFTIFNNLNAPYLCKNDGIVLHCPYVKESPSLWENPFSSTTSWKPCAERQDGVLPGVIPSLFYSEENSGSRLPSAQSYCRVTGNSLAKGE</sequence>